<evidence type="ECO:0000256" key="1">
    <source>
        <dbReference type="SAM" id="MobiDB-lite"/>
    </source>
</evidence>
<feature type="transmembrane region" description="Helical" evidence="2">
    <location>
        <begin position="90"/>
        <end position="109"/>
    </location>
</feature>
<proteinExistence type="predicted"/>
<dbReference type="EMBL" id="FNFB01000028">
    <property type="protein sequence ID" value="SDL76397.1"/>
    <property type="molecule type" value="Genomic_DNA"/>
</dbReference>
<protein>
    <submittedName>
        <fullName evidence="3">Uncharacterized protein</fullName>
    </submittedName>
</protein>
<organism evidence="3 4">
    <name type="scientific">Nonomuraea maritima</name>
    <dbReference type="NCBI Taxonomy" id="683260"/>
    <lineage>
        <taxon>Bacteria</taxon>
        <taxon>Bacillati</taxon>
        <taxon>Actinomycetota</taxon>
        <taxon>Actinomycetes</taxon>
        <taxon>Streptosporangiales</taxon>
        <taxon>Streptosporangiaceae</taxon>
        <taxon>Nonomuraea</taxon>
    </lineage>
</organism>
<dbReference type="Proteomes" id="UP000198683">
    <property type="component" value="Unassembled WGS sequence"/>
</dbReference>
<dbReference type="OrthoDB" id="3533433at2"/>
<reference evidence="3 4" key="1">
    <citation type="submission" date="2016-10" db="EMBL/GenBank/DDBJ databases">
        <authorList>
            <person name="de Groot N.N."/>
        </authorList>
    </citation>
    <scope>NUCLEOTIDE SEQUENCE [LARGE SCALE GENOMIC DNA]</scope>
    <source>
        <strain evidence="3 4">CGMCC 4.5681</strain>
    </source>
</reference>
<feature type="region of interest" description="Disordered" evidence="1">
    <location>
        <begin position="1"/>
        <end position="35"/>
    </location>
</feature>
<keyword evidence="4" id="KW-1185">Reference proteome</keyword>
<accession>A0A1G9MR59</accession>
<evidence type="ECO:0000313" key="3">
    <source>
        <dbReference type="EMBL" id="SDL76397.1"/>
    </source>
</evidence>
<sequence>MFQYNAPAGLPVDQSKTEPTEQVAPAAEVAPTSSPARRPSWVQVLEDRARMPGLRTARLPSVATVRAYHREREYVPWEAELLDLPARVHGWFAVAWCFGCTSIAFLGAGDYRRRLTKFREEGLPGLCRAQLPRLKTLSGFPRAWVAFWSAVCWPGLKFWGPITAGFYLLMISLPILLPILLSLI</sequence>
<keyword evidence="2" id="KW-0812">Transmembrane</keyword>
<dbReference type="RefSeq" id="WP_090772217.1">
    <property type="nucleotide sequence ID" value="NZ_FNFB01000028.1"/>
</dbReference>
<evidence type="ECO:0000256" key="2">
    <source>
        <dbReference type="SAM" id="Phobius"/>
    </source>
</evidence>
<dbReference type="STRING" id="683260.SAMN05421874_128137"/>
<keyword evidence="2" id="KW-0472">Membrane</keyword>
<name>A0A1G9MR59_9ACTN</name>
<keyword evidence="2" id="KW-1133">Transmembrane helix</keyword>
<dbReference type="AlphaFoldDB" id="A0A1G9MR59"/>
<gene>
    <name evidence="3" type="ORF">SAMN05421874_128137</name>
</gene>
<evidence type="ECO:0000313" key="4">
    <source>
        <dbReference type="Proteomes" id="UP000198683"/>
    </source>
</evidence>
<feature type="transmembrane region" description="Helical" evidence="2">
    <location>
        <begin position="162"/>
        <end position="183"/>
    </location>
</feature>